<proteinExistence type="predicted"/>
<accession>A0AAV5WS50</accession>
<evidence type="ECO:0000313" key="3">
    <source>
        <dbReference type="Proteomes" id="UP001432322"/>
    </source>
</evidence>
<comment type="caution">
    <text evidence="2">The sequence shown here is derived from an EMBL/GenBank/DDBJ whole genome shotgun (WGS) entry which is preliminary data.</text>
</comment>
<dbReference type="SUPFAM" id="SSF81383">
    <property type="entry name" value="F-box domain"/>
    <property type="match status" value="1"/>
</dbReference>
<evidence type="ECO:0000313" key="2">
    <source>
        <dbReference type="EMBL" id="GMT33846.1"/>
    </source>
</evidence>
<dbReference type="AlphaFoldDB" id="A0AAV5WS50"/>
<organism evidence="2 3">
    <name type="scientific">Pristionchus fissidentatus</name>
    <dbReference type="NCBI Taxonomy" id="1538716"/>
    <lineage>
        <taxon>Eukaryota</taxon>
        <taxon>Metazoa</taxon>
        <taxon>Ecdysozoa</taxon>
        <taxon>Nematoda</taxon>
        <taxon>Chromadorea</taxon>
        <taxon>Rhabditida</taxon>
        <taxon>Rhabditina</taxon>
        <taxon>Diplogasteromorpha</taxon>
        <taxon>Diplogasteroidea</taxon>
        <taxon>Neodiplogasteridae</taxon>
        <taxon>Pristionchus</taxon>
    </lineage>
</organism>
<dbReference type="Proteomes" id="UP001432322">
    <property type="component" value="Unassembled WGS sequence"/>
</dbReference>
<reference evidence="2" key="1">
    <citation type="submission" date="2023-10" db="EMBL/GenBank/DDBJ databases">
        <title>Genome assembly of Pristionchus species.</title>
        <authorList>
            <person name="Yoshida K."/>
            <person name="Sommer R.J."/>
        </authorList>
    </citation>
    <scope>NUCLEOTIDE SEQUENCE</scope>
    <source>
        <strain evidence="2">RS5133</strain>
    </source>
</reference>
<dbReference type="EMBL" id="BTSY01000006">
    <property type="protein sequence ID" value="GMT33846.1"/>
    <property type="molecule type" value="Genomic_DNA"/>
</dbReference>
<keyword evidence="3" id="KW-1185">Reference proteome</keyword>
<dbReference type="Pfam" id="PF00646">
    <property type="entry name" value="F-box"/>
    <property type="match status" value="1"/>
</dbReference>
<sequence>ITTFLLSVNSSLLQNTDQWMPMPFTLETLPIENLYRILSHIDLKDRVRVRECNTTMREAIEQSDFIATKLVIYFDGETMACPRLYFGDKSECITSKINELRDLYSRQSRMFRVARIGELEIKFDTCVIDETVLEQVIGQVQFQSLIVHLHKIKIMQPSVLKLVQRFEGENRRFHTCCFAPDPQMIIELPRIKNLVIESDGVALRDHFNPDHILQIIGKDHEDIVVPMKLFKPNDMFRIIRAVHSNDRVKSLSLHVSSLNFQYNFLKSIGIREEGANLINISDANSPINLGQMMKSQGRINITNYYLSHGPGYLRIHSKNRGIHRIYIVKETLPQDAIPYHNFSLPSD</sequence>
<name>A0AAV5WS50_9BILA</name>
<dbReference type="SMART" id="SM00256">
    <property type="entry name" value="FBOX"/>
    <property type="match status" value="1"/>
</dbReference>
<dbReference type="InterPro" id="IPR001810">
    <property type="entry name" value="F-box_dom"/>
</dbReference>
<dbReference type="PROSITE" id="PS50181">
    <property type="entry name" value="FBOX"/>
    <property type="match status" value="1"/>
</dbReference>
<feature type="non-terminal residue" evidence="2">
    <location>
        <position position="1"/>
    </location>
</feature>
<protein>
    <recommendedName>
        <fullName evidence="1">F-box domain-containing protein</fullName>
    </recommendedName>
</protein>
<gene>
    <name evidence="2" type="ORF">PFISCL1PPCAC_25143</name>
</gene>
<dbReference type="InterPro" id="IPR036047">
    <property type="entry name" value="F-box-like_dom_sf"/>
</dbReference>
<evidence type="ECO:0000259" key="1">
    <source>
        <dbReference type="PROSITE" id="PS50181"/>
    </source>
</evidence>
<feature type="domain" description="F-box" evidence="1">
    <location>
        <begin position="23"/>
        <end position="70"/>
    </location>
</feature>